<dbReference type="InterPro" id="IPR002110">
    <property type="entry name" value="Ankyrin_rpt"/>
</dbReference>
<keyword evidence="7" id="KW-1185">Reference proteome</keyword>
<dbReference type="PROSITE" id="PS50297">
    <property type="entry name" value="ANK_REP_REGION"/>
    <property type="match status" value="2"/>
</dbReference>
<dbReference type="STRING" id="1173701.A0A066X7I9"/>
<feature type="compositionally biased region" description="Polar residues" evidence="4">
    <location>
        <begin position="30"/>
        <end position="45"/>
    </location>
</feature>
<feature type="region of interest" description="Disordered" evidence="4">
    <location>
        <begin position="665"/>
        <end position="688"/>
    </location>
</feature>
<accession>A0A066X7I9</accession>
<dbReference type="InterPro" id="IPR057517">
    <property type="entry name" value="SsdA-like_C"/>
</dbReference>
<dbReference type="Proteomes" id="UP000027238">
    <property type="component" value="Unassembled WGS sequence"/>
</dbReference>
<evidence type="ECO:0000259" key="5">
    <source>
        <dbReference type="Pfam" id="PF24120"/>
    </source>
</evidence>
<evidence type="ECO:0000313" key="7">
    <source>
        <dbReference type="Proteomes" id="UP000027238"/>
    </source>
</evidence>
<dbReference type="EMBL" id="JMSE01001059">
    <property type="protein sequence ID" value="KDN65113.1"/>
    <property type="molecule type" value="Genomic_DNA"/>
</dbReference>
<dbReference type="Pfam" id="PF24120">
    <property type="entry name" value="SsdA_C"/>
    <property type="match status" value="1"/>
</dbReference>
<name>A0A066X7I9_COLSU</name>
<dbReference type="OrthoDB" id="341259at2759"/>
<evidence type="ECO:0000256" key="2">
    <source>
        <dbReference type="ARBA" id="ARBA00023043"/>
    </source>
</evidence>
<dbReference type="Pfam" id="PF12796">
    <property type="entry name" value="Ank_2"/>
    <property type="match status" value="1"/>
</dbReference>
<evidence type="ECO:0000256" key="4">
    <source>
        <dbReference type="SAM" id="MobiDB-lite"/>
    </source>
</evidence>
<dbReference type="eggNOG" id="ENOG502SGEC">
    <property type="taxonomic scope" value="Eukaryota"/>
</dbReference>
<dbReference type="PANTHER" id="PTHR24198:SF165">
    <property type="entry name" value="ANKYRIN REPEAT-CONTAINING PROTEIN-RELATED"/>
    <property type="match status" value="1"/>
</dbReference>
<organism evidence="6 7">
    <name type="scientific">Colletotrichum sublineola</name>
    <name type="common">Sorghum anthracnose fungus</name>
    <dbReference type="NCBI Taxonomy" id="1173701"/>
    <lineage>
        <taxon>Eukaryota</taxon>
        <taxon>Fungi</taxon>
        <taxon>Dikarya</taxon>
        <taxon>Ascomycota</taxon>
        <taxon>Pezizomycotina</taxon>
        <taxon>Sordariomycetes</taxon>
        <taxon>Hypocreomycetidae</taxon>
        <taxon>Glomerellales</taxon>
        <taxon>Glomerellaceae</taxon>
        <taxon>Colletotrichum</taxon>
        <taxon>Colletotrichum graminicola species complex</taxon>
    </lineage>
</organism>
<dbReference type="InterPro" id="IPR036770">
    <property type="entry name" value="Ankyrin_rpt-contain_sf"/>
</dbReference>
<comment type="caution">
    <text evidence="6">The sequence shown here is derived from an EMBL/GenBank/DDBJ whole genome shotgun (WGS) entry which is preliminary data.</text>
</comment>
<dbReference type="HOGENOM" id="CLU_312830_0_0_1"/>
<feature type="region of interest" description="Disordered" evidence="4">
    <location>
        <begin position="28"/>
        <end position="53"/>
    </location>
</feature>
<feature type="region of interest" description="Disordered" evidence="4">
    <location>
        <begin position="261"/>
        <end position="281"/>
    </location>
</feature>
<protein>
    <recommendedName>
        <fullName evidence="5">Single-strand DNA deaminase toxin A-like C-terminal domain-containing protein</fullName>
    </recommendedName>
</protein>
<feature type="repeat" description="ANK" evidence="3">
    <location>
        <begin position="318"/>
        <end position="344"/>
    </location>
</feature>
<evidence type="ECO:0000256" key="3">
    <source>
        <dbReference type="PROSITE-ProRule" id="PRU00023"/>
    </source>
</evidence>
<keyword evidence="1" id="KW-0677">Repeat</keyword>
<feature type="repeat" description="ANK" evidence="3">
    <location>
        <begin position="285"/>
        <end position="317"/>
    </location>
</feature>
<dbReference type="PROSITE" id="PS50088">
    <property type="entry name" value="ANK_REPEAT"/>
    <property type="match status" value="2"/>
</dbReference>
<dbReference type="Gene3D" id="1.25.40.20">
    <property type="entry name" value="Ankyrin repeat-containing domain"/>
    <property type="match status" value="1"/>
</dbReference>
<dbReference type="AlphaFoldDB" id="A0A066X7I9"/>
<dbReference type="PANTHER" id="PTHR24198">
    <property type="entry name" value="ANKYRIN REPEAT AND PROTEIN KINASE DOMAIN-CONTAINING PROTEIN"/>
    <property type="match status" value="1"/>
</dbReference>
<evidence type="ECO:0000313" key="6">
    <source>
        <dbReference type="EMBL" id="KDN65113.1"/>
    </source>
</evidence>
<dbReference type="SMART" id="SM00248">
    <property type="entry name" value="ANK"/>
    <property type="match status" value="2"/>
</dbReference>
<evidence type="ECO:0000256" key="1">
    <source>
        <dbReference type="ARBA" id="ARBA00022737"/>
    </source>
</evidence>
<feature type="compositionally biased region" description="Polar residues" evidence="4">
    <location>
        <begin position="679"/>
        <end position="688"/>
    </location>
</feature>
<keyword evidence="2 3" id="KW-0040">ANK repeat</keyword>
<sequence length="937" mass="104927">MIKTQCRWGSSPLTSAFIQSPVPAFPATSRAYSSSPNRPNRTKCYTSGRDKQKKPITSELRKRYVGLGMGSGGTMTHQLNSTLPLLQAQVEWWDKSYIFVRCPNCEEIHRHGFNGLYKNPLRRQSHCAIPGRENDRCDYTIIFPFDEASGHAGYEINKQGAIFVSGTANPTRYYRTREDNHLGPTVDDFRNRKKWTDATEKAHISEADSGLPGGYNIDRIVEVVSALVQGKVGEVRDYLESSKDADILLYGIEAYPVPQLDDSDSYSDGGTDGIKPPGDENVQTTGNTALHLAACEASYEMVQLLLQKGANPDAVNMDGRVPLMEAALWGRLRNVELLLEYGASKQIDCACHGQRLRAAGFARPLRNNSRERYCRTRGVYKEDVYQRDLDREKIVRLLSETLEERPPILSSFVFTRLPEGENSLTLISNFDIQNKWKTVAVLYRGSQLPSVAAMSGWAHKEDSNVQVGGREWTMEVRQLCKFIGYPLTPHQKDQGEPGRYHACHAEKQLVAFFVNKHLFLSKEVDEDADIARLSLHEPSDEEYEQQEIERRHREKLSSLREVEPSVTIKKGTILVCRPVCEDCCSFLRHVNSTLHLELTLFHRCLDGGSLVDLLKGILPGPGNLELREQCFKCVGGLTQPLGRANIVDTMLARPVCCENCAHQKPPHRPVTRQERRSQETPSSGWWMSNPKRSSLSSGCLQAILSVSPLALCKNPEEVFRRKWKWGPGDRLALYNDELCQPAEGGQTKEVFQLGLAREEAQRKALGIRHRPNPLPGAPAGRLAKAQGYGELGRTDSFVQALEVVPQVVAVNLGSETQVGQPFAPGKRLRHLERDQLGTGQLSTSIVLSPGAVRASCFRRDTWCKQDFREAHIKRQLQGHVGGGLVPLPGAYEDNRYLQRLEVDGGPTIDIVWTREYDTDEGAEVSLCPVAFEWRPSG</sequence>
<reference evidence="7" key="1">
    <citation type="journal article" date="2014" name="Genome Announc.">
        <title>Draft genome sequence of Colletotrichum sublineola, a destructive pathogen of cultivated sorghum.</title>
        <authorList>
            <person name="Baroncelli R."/>
            <person name="Sanz-Martin J.M."/>
            <person name="Rech G.E."/>
            <person name="Sukno S.A."/>
            <person name="Thon M.R."/>
        </authorList>
    </citation>
    <scope>NUCLEOTIDE SEQUENCE [LARGE SCALE GENOMIC DNA]</scope>
    <source>
        <strain evidence="7">TX430BB</strain>
    </source>
</reference>
<gene>
    <name evidence="6" type="ORF">CSUB01_11867</name>
</gene>
<feature type="domain" description="Single-strand DNA deaminase toxin A-like C-terminal" evidence="5">
    <location>
        <begin position="452"/>
        <end position="510"/>
    </location>
</feature>
<proteinExistence type="predicted"/>
<dbReference type="SUPFAM" id="SSF48403">
    <property type="entry name" value="Ankyrin repeat"/>
    <property type="match status" value="1"/>
</dbReference>
<dbReference type="GO" id="GO:0005737">
    <property type="term" value="C:cytoplasm"/>
    <property type="evidence" value="ECO:0007669"/>
    <property type="project" value="TreeGrafter"/>
</dbReference>